<reference evidence="2" key="1">
    <citation type="submission" date="2021-03" db="EMBL/GenBank/DDBJ databases">
        <title>Draft genome sequence of rust myrtle Austropuccinia psidii MF-1, a brazilian biotype.</title>
        <authorList>
            <person name="Quecine M.C."/>
            <person name="Pachon D.M.R."/>
            <person name="Bonatelli M.L."/>
            <person name="Correr F.H."/>
            <person name="Franceschini L.M."/>
            <person name="Leite T.F."/>
            <person name="Margarido G.R.A."/>
            <person name="Almeida C.A."/>
            <person name="Ferrarezi J.A."/>
            <person name="Labate C.A."/>
        </authorList>
    </citation>
    <scope>NUCLEOTIDE SEQUENCE</scope>
    <source>
        <strain evidence="2">MF-1</strain>
    </source>
</reference>
<feature type="region of interest" description="Disordered" evidence="1">
    <location>
        <begin position="154"/>
        <end position="190"/>
    </location>
</feature>
<evidence type="ECO:0000313" key="3">
    <source>
        <dbReference type="Proteomes" id="UP000765509"/>
    </source>
</evidence>
<protein>
    <submittedName>
        <fullName evidence="2">Uncharacterized protein</fullName>
    </submittedName>
</protein>
<feature type="compositionally biased region" description="Basic and acidic residues" evidence="1">
    <location>
        <begin position="170"/>
        <end position="184"/>
    </location>
</feature>
<sequence length="242" mass="26911">MKMVHTRNGSNYSVQPDRCGQGRGKTKSISEKSASIKACMEDSRVSPHSPRSLPTNFDVNSEPELIQGNILRSEPFPGGIHRNKSVPVQKLAQRSQGRGVGCMPKPLAGGYELLLTHQEISGSGEDHITLTRMEPIVLKIQDQKKELKITPALEKDSPVASTSFKPGPEVSKDKSKGPQKEHRAPKNNQGKVKGKAYWYRSYPQGYRIPKLEPSAVDSVFNMARTLLEFTVKEQGRMSRNFL</sequence>
<dbReference type="Proteomes" id="UP000765509">
    <property type="component" value="Unassembled WGS sequence"/>
</dbReference>
<name>A0A9Q3CR81_9BASI</name>
<gene>
    <name evidence="2" type="ORF">O181_029541</name>
</gene>
<dbReference type="AlphaFoldDB" id="A0A9Q3CR81"/>
<evidence type="ECO:0000256" key="1">
    <source>
        <dbReference type="SAM" id="MobiDB-lite"/>
    </source>
</evidence>
<comment type="caution">
    <text evidence="2">The sequence shown here is derived from an EMBL/GenBank/DDBJ whole genome shotgun (WGS) entry which is preliminary data.</text>
</comment>
<feature type="region of interest" description="Disordered" evidence="1">
    <location>
        <begin position="1"/>
        <end position="60"/>
    </location>
</feature>
<organism evidence="2 3">
    <name type="scientific">Austropuccinia psidii MF-1</name>
    <dbReference type="NCBI Taxonomy" id="1389203"/>
    <lineage>
        <taxon>Eukaryota</taxon>
        <taxon>Fungi</taxon>
        <taxon>Dikarya</taxon>
        <taxon>Basidiomycota</taxon>
        <taxon>Pucciniomycotina</taxon>
        <taxon>Pucciniomycetes</taxon>
        <taxon>Pucciniales</taxon>
        <taxon>Sphaerophragmiaceae</taxon>
        <taxon>Austropuccinia</taxon>
    </lineage>
</organism>
<proteinExistence type="predicted"/>
<evidence type="ECO:0000313" key="2">
    <source>
        <dbReference type="EMBL" id="MBW0489826.1"/>
    </source>
</evidence>
<dbReference type="EMBL" id="AVOT02010276">
    <property type="protein sequence ID" value="MBW0489826.1"/>
    <property type="molecule type" value="Genomic_DNA"/>
</dbReference>
<accession>A0A9Q3CR81</accession>
<keyword evidence="3" id="KW-1185">Reference proteome</keyword>